<dbReference type="RefSeq" id="WP_146149482.1">
    <property type="nucleotide sequence ID" value="NZ_PVZF01000010.1"/>
</dbReference>
<dbReference type="InterPro" id="IPR018392">
    <property type="entry name" value="LysM"/>
</dbReference>
<gene>
    <name evidence="4" type="ORF">CLV37_1106</name>
</gene>
<reference evidence="4 5" key="1">
    <citation type="submission" date="2018-03" db="EMBL/GenBank/DDBJ databases">
        <title>Genomic Encyclopedia of Archaeal and Bacterial Type Strains, Phase II (KMG-II): from individual species to whole genera.</title>
        <authorList>
            <person name="Goeker M."/>
        </authorList>
    </citation>
    <scope>NUCLEOTIDE SEQUENCE [LARGE SCALE GENOMIC DNA]</scope>
    <source>
        <strain evidence="4 5">DSM 19711</strain>
    </source>
</reference>
<protein>
    <submittedName>
        <fullName evidence="4">LysM domain-containing protein</fullName>
    </submittedName>
</protein>
<keyword evidence="2" id="KW-1133">Transmembrane helix</keyword>
<feature type="transmembrane region" description="Helical" evidence="2">
    <location>
        <begin position="20"/>
        <end position="45"/>
    </location>
</feature>
<dbReference type="Pfam" id="PF01476">
    <property type="entry name" value="LysM"/>
    <property type="match status" value="1"/>
</dbReference>
<evidence type="ECO:0000256" key="1">
    <source>
        <dbReference type="SAM" id="MobiDB-lite"/>
    </source>
</evidence>
<feature type="transmembrane region" description="Helical" evidence="2">
    <location>
        <begin position="66"/>
        <end position="85"/>
    </location>
</feature>
<dbReference type="InterPro" id="IPR036779">
    <property type="entry name" value="LysM_dom_sf"/>
</dbReference>
<dbReference type="Proteomes" id="UP000238083">
    <property type="component" value="Unassembled WGS sequence"/>
</dbReference>
<comment type="caution">
    <text evidence="4">The sequence shown here is derived from an EMBL/GenBank/DDBJ whole genome shotgun (WGS) entry which is preliminary data.</text>
</comment>
<organism evidence="4 5">
    <name type="scientific">Kineococcus rhizosphaerae</name>
    <dbReference type="NCBI Taxonomy" id="559628"/>
    <lineage>
        <taxon>Bacteria</taxon>
        <taxon>Bacillati</taxon>
        <taxon>Actinomycetota</taxon>
        <taxon>Actinomycetes</taxon>
        <taxon>Kineosporiales</taxon>
        <taxon>Kineosporiaceae</taxon>
        <taxon>Kineococcus</taxon>
    </lineage>
</organism>
<keyword evidence="2" id="KW-0472">Membrane</keyword>
<dbReference type="EMBL" id="PVZF01000010">
    <property type="protein sequence ID" value="PRY12446.1"/>
    <property type="molecule type" value="Genomic_DNA"/>
</dbReference>
<evidence type="ECO:0000256" key="2">
    <source>
        <dbReference type="SAM" id="Phobius"/>
    </source>
</evidence>
<keyword evidence="5" id="KW-1185">Reference proteome</keyword>
<evidence type="ECO:0000313" key="4">
    <source>
        <dbReference type="EMBL" id="PRY12446.1"/>
    </source>
</evidence>
<dbReference type="PROSITE" id="PS51782">
    <property type="entry name" value="LYSM"/>
    <property type="match status" value="1"/>
</dbReference>
<sequence length="188" mass="19481">MSIRSWMNALGFTSSDPADVVVAVCAVAAVLVLGWLTLAVVVAFVDELRVRRSPRRDVRLTPGVPVVVRRVVALVVGLLLGSAALSANAAERGAATGLPELGWATAAPAASAPVEPGWSASAPPSPQGPQDHVVRRGESLWSIAERRCGPGAPPARVLTEQERIYAANAAVVGDDPDLLRPGAVLHLP</sequence>
<feature type="domain" description="LysM" evidence="3">
    <location>
        <begin position="130"/>
        <end position="187"/>
    </location>
</feature>
<name>A0A2T0R003_9ACTN</name>
<dbReference type="OrthoDB" id="3210682at2"/>
<dbReference type="Gene3D" id="3.10.350.10">
    <property type="entry name" value="LysM domain"/>
    <property type="match status" value="1"/>
</dbReference>
<proteinExistence type="predicted"/>
<dbReference type="CDD" id="cd00118">
    <property type="entry name" value="LysM"/>
    <property type="match status" value="1"/>
</dbReference>
<feature type="region of interest" description="Disordered" evidence="1">
    <location>
        <begin position="114"/>
        <end position="134"/>
    </location>
</feature>
<evidence type="ECO:0000313" key="5">
    <source>
        <dbReference type="Proteomes" id="UP000238083"/>
    </source>
</evidence>
<dbReference type="AlphaFoldDB" id="A0A2T0R003"/>
<accession>A0A2T0R003</accession>
<evidence type="ECO:0000259" key="3">
    <source>
        <dbReference type="PROSITE" id="PS51782"/>
    </source>
</evidence>
<keyword evidence="2" id="KW-0812">Transmembrane</keyword>